<dbReference type="InterPro" id="IPR036366">
    <property type="entry name" value="PGBDSf"/>
</dbReference>
<dbReference type="Gene3D" id="1.10.101.10">
    <property type="entry name" value="PGBD-like superfamily/PGBD"/>
    <property type="match status" value="1"/>
</dbReference>
<dbReference type="InterPro" id="IPR036365">
    <property type="entry name" value="PGBD-like_sf"/>
</dbReference>
<gene>
    <name evidence="2" type="ORF">UFOPK3773_01242</name>
    <name evidence="3" type="ORF">UFOPK3992_00463</name>
</gene>
<dbReference type="AlphaFoldDB" id="A0A6J7JZ15"/>
<dbReference type="EMBL" id="CAFBNF010000139">
    <property type="protein sequence ID" value="CAB4947979.1"/>
    <property type="molecule type" value="Genomic_DNA"/>
</dbReference>
<sequence length="276" mass="30049">MDHGVLGRRADRARQVSRAVACVAAFSALVAGPTLVTTSVAAPVVVAPTAAPPAFVRAALPAFPSEMVLQIGSRGPQVVVVQRALVRHGYVIGRHVLGLYGRTTADAVLRFKRAHPGLGPTNRVGPRTYAALTAVAGGGNTGERGPEAFVSYRSRAPEAWNTPGYARWYAAQRLRAYGWGAGQMGCLRPMWIAESHWGFRESSGQYVGIPQTTVGVAEKYGFTWSAYRATPEIQVEVGLRYIRDRYGSPCKAWSFWRAQGARQDSTDPQQWWGGWY</sequence>
<dbReference type="InterPro" id="IPR002477">
    <property type="entry name" value="Peptidoglycan-bd-like"/>
</dbReference>
<accession>A0A6J7JZ15</accession>
<dbReference type="SUPFAM" id="SSF47090">
    <property type="entry name" value="PGBD-like"/>
    <property type="match status" value="1"/>
</dbReference>
<proteinExistence type="predicted"/>
<dbReference type="Pfam" id="PF01471">
    <property type="entry name" value="PG_binding_1"/>
    <property type="match status" value="1"/>
</dbReference>
<protein>
    <submittedName>
        <fullName evidence="2">Unannotated protein</fullName>
    </submittedName>
</protein>
<evidence type="ECO:0000313" key="3">
    <source>
        <dbReference type="EMBL" id="CAB4997981.1"/>
    </source>
</evidence>
<feature type="domain" description="Peptidoglycan binding-like" evidence="1">
    <location>
        <begin position="74"/>
        <end position="132"/>
    </location>
</feature>
<evidence type="ECO:0000259" key="1">
    <source>
        <dbReference type="Pfam" id="PF01471"/>
    </source>
</evidence>
<evidence type="ECO:0000313" key="2">
    <source>
        <dbReference type="EMBL" id="CAB4947979.1"/>
    </source>
</evidence>
<reference evidence="2" key="1">
    <citation type="submission" date="2020-05" db="EMBL/GenBank/DDBJ databases">
        <authorList>
            <person name="Chiriac C."/>
            <person name="Salcher M."/>
            <person name="Ghai R."/>
            <person name="Kavagutti S V."/>
        </authorList>
    </citation>
    <scope>NUCLEOTIDE SEQUENCE</scope>
</reference>
<organism evidence="2">
    <name type="scientific">freshwater metagenome</name>
    <dbReference type="NCBI Taxonomy" id="449393"/>
    <lineage>
        <taxon>unclassified sequences</taxon>
        <taxon>metagenomes</taxon>
        <taxon>ecological metagenomes</taxon>
    </lineage>
</organism>
<name>A0A6J7JZ15_9ZZZZ</name>
<dbReference type="EMBL" id="CAFBOZ010000048">
    <property type="protein sequence ID" value="CAB4997981.1"/>
    <property type="molecule type" value="Genomic_DNA"/>
</dbReference>